<evidence type="ECO:0000256" key="6">
    <source>
        <dbReference type="ARBA" id="ARBA00034617"/>
    </source>
</evidence>
<evidence type="ECO:0000313" key="12">
    <source>
        <dbReference type="Proteomes" id="UP000256779"/>
    </source>
</evidence>
<name>A0A3D9L947_MARFU</name>
<dbReference type="InterPro" id="IPR014017">
    <property type="entry name" value="DNA_helicase_UvrD-like_C"/>
</dbReference>
<comment type="catalytic activity">
    <reaction evidence="6">
        <text>Couples ATP hydrolysis with the unwinding of duplex DNA by translocating in the 3'-5' direction.</text>
        <dbReference type="EC" id="5.6.2.4"/>
    </reaction>
</comment>
<evidence type="ECO:0000256" key="8">
    <source>
        <dbReference type="ARBA" id="ARBA00048988"/>
    </source>
</evidence>
<reference evidence="11 12" key="1">
    <citation type="submission" date="2018-07" db="EMBL/GenBank/DDBJ databases">
        <title>Genomic Encyclopedia of Type Strains, Phase IV (KMG-IV): sequencing the most valuable type-strain genomes for metagenomic binning, comparative biology and taxonomic classification.</title>
        <authorList>
            <person name="Goeker M."/>
        </authorList>
    </citation>
    <scope>NUCLEOTIDE SEQUENCE [LARGE SCALE GENOMIC DNA]</scope>
    <source>
        <strain evidence="11 12">DSM 4134</strain>
    </source>
</reference>
<proteinExistence type="predicted"/>
<dbReference type="Pfam" id="PF13361">
    <property type="entry name" value="UvrD_C"/>
    <property type="match status" value="1"/>
</dbReference>
<dbReference type="Gene3D" id="3.40.50.300">
    <property type="entry name" value="P-loop containing nucleotide triphosphate hydrolases"/>
    <property type="match status" value="2"/>
</dbReference>
<accession>A0A3D9L947</accession>
<dbReference type="PROSITE" id="PS51198">
    <property type="entry name" value="UVRD_HELICASE_ATP_BIND"/>
    <property type="match status" value="1"/>
</dbReference>
<evidence type="ECO:0000313" key="11">
    <source>
        <dbReference type="EMBL" id="REE02196.1"/>
    </source>
</evidence>
<dbReference type="GO" id="GO:0000724">
    <property type="term" value="P:double-strand break repair via homologous recombination"/>
    <property type="evidence" value="ECO:0007669"/>
    <property type="project" value="TreeGrafter"/>
</dbReference>
<evidence type="ECO:0000256" key="7">
    <source>
        <dbReference type="ARBA" id="ARBA00034808"/>
    </source>
</evidence>
<dbReference type="Gene3D" id="1.10.10.60">
    <property type="entry name" value="Homeodomain-like"/>
    <property type="match status" value="1"/>
</dbReference>
<dbReference type="InterPro" id="IPR014016">
    <property type="entry name" value="UvrD-like_ATP-bd"/>
</dbReference>
<organism evidence="11 12">
    <name type="scientific">Marinoscillum furvescens DSM 4134</name>
    <dbReference type="NCBI Taxonomy" id="1122208"/>
    <lineage>
        <taxon>Bacteria</taxon>
        <taxon>Pseudomonadati</taxon>
        <taxon>Bacteroidota</taxon>
        <taxon>Cytophagia</taxon>
        <taxon>Cytophagales</taxon>
        <taxon>Reichenbachiellaceae</taxon>
        <taxon>Marinoscillum</taxon>
    </lineage>
</organism>
<comment type="catalytic activity">
    <reaction evidence="8">
        <text>ATP + H2O = ADP + phosphate + H(+)</text>
        <dbReference type="Rhea" id="RHEA:13065"/>
        <dbReference type="ChEBI" id="CHEBI:15377"/>
        <dbReference type="ChEBI" id="CHEBI:15378"/>
        <dbReference type="ChEBI" id="CHEBI:30616"/>
        <dbReference type="ChEBI" id="CHEBI:43474"/>
        <dbReference type="ChEBI" id="CHEBI:456216"/>
        <dbReference type="EC" id="5.6.2.4"/>
    </reaction>
</comment>
<dbReference type="InterPro" id="IPR000212">
    <property type="entry name" value="DNA_helicase_UvrD/REP"/>
</dbReference>
<dbReference type="RefSeq" id="WP_115866726.1">
    <property type="nucleotide sequence ID" value="NZ_QREG01000002.1"/>
</dbReference>
<dbReference type="Pfam" id="PF00580">
    <property type="entry name" value="UvrD-helicase"/>
    <property type="match status" value="1"/>
</dbReference>
<evidence type="ECO:0000256" key="4">
    <source>
        <dbReference type="ARBA" id="ARBA00022840"/>
    </source>
</evidence>
<keyword evidence="2 9" id="KW-0378">Hydrolase</keyword>
<protein>
    <recommendedName>
        <fullName evidence="7">DNA 3'-5' helicase</fullName>
        <ecNumber evidence="7">5.6.2.4</ecNumber>
    </recommendedName>
</protein>
<evidence type="ECO:0000256" key="3">
    <source>
        <dbReference type="ARBA" id="ARBA00022806"/>
    </source>
</evidence>
<feature type="domain" description="UvrD-like helicase ATP-binding" evidence="10">
    <location>
        <begin position="1"/>
        <end position="272"/>
    </location>
</feature>
<evidence type="ECO:0000256" key="1">
    <source>
        <dbReference type="ARBA" id="ARBA00022741"/>
    </source>
</evidence>
<comment type="caution">
    <text evidence="11">The sequence shown here is derived from an EMBL/GenBank/DDBJ whole genome shotgun (WGS) entry which is preliminary data.</text>
</comment>
<dbReference type="PANTHER" id="PTHR11070:SF30">
    <property type="entry name" value="F-BOX DNA HELICASE 1"/>
    <property type="match status" value="1"/>
</dbReference>
<dbReference type="GO" id="GO:0003677">
    <property type="term" value="F:DNA binding"/>
    <property type="evidence" value="ECO:0007669"/>
    <property type="project" value="InterPro"/>
</dbReference>
<gene>
    <name evidence="11" type="ORF">C7460_102220</name>
</gene>
<sequence>MKFSPQQLDVIHATGDLVVNAVAGAGKTSTLIGYAKARRSSKILYLAFNKSVKEEAQVRFKKAGLHHVRVETAHSLALKYMGFQGVDFQSGSYQAHDAKQLLKFRMKDAVADMRYGHHVIQLMSMFCNSHVATVAEVDYLAALTEKEDQEFVTARYDRLIEDTRKFLGMINKGEIPMPHDFYLKLFQLRGPKLSQYDYILFDEGQDASPVMLDVFLNQEATRVIVGDEHQQIYSWRHAVNALQKSDFERKVLSTSYRFDRSIGDLAKAILTTKHHMDASANVPDITGAGGGKADGSRATLGRSNLAIIVDAIEQLIEHETIESVYFEGHFNSYTYADEGGSVFDVLNLYLGNRKGIRDPQMKAFQDFSQLEEFVDNGAQPTLKGILEIVKKYGRDLPSLIKELKAAHVTAEDKMKADRIYSTVHKAKGMEYDEVTLLGDFLGEEKLKELLRRGDVELDPARVIEDINVLYVAATRTQNKLIIPEEMVPMAFKNPEKSSIEVIEKEERHESEWPEELLVWPPSVGADQTPVKREESANIKPYEAKPYEKIRQTHGSAYSKWTDEQDELLETLFVSRTPVKEIAAEFGRTRGAIYSRIKKLGLQEKHFDAG</sequence>
<dbReference type="GO" id="GO:0016887">
    <property type="term" value="F:ATP hydrolysis activity"/>
    <property type="evidence" value="ECO:0007669"/>
    <property type="project" value="RHEA"/>
</dbReference>
<dbReference type="EC" id="5.6.2.4" evidence="7"/>
<keyword evidence="4 9" id="KW-0067">ATP-binding</keyword>
<dbReference type="SUPFAM" id="SSF52540">
    <property type="entry name" value="P-loop containing nucleoside triphosphate hydrolases"/>
    <property type="match status" value="1"/>
</dbReference>
<keyword evidence="3 9" id="KW-0347">Helicase</keyword>
<dbReference type="Proteomes" id="UP000256779">
    <property type="component" value="Unassembled WGS sequence"/>
</dbReference>
<dbReference type="GO" id="GO:0005524">
    <property type="term" value="F:ATP binding"/>
    <property type="evidence" value="ECO:0007669"/>
    <property type="project" value="UniProtKB-UniRule"/>
</dbReference>
<dbReference type="EMBL" id="QREG01000002">
    <property type="protein sequence ID" value="REE02196.1"/>
    <property type="molecule type" value="Genomic_DNA"/>
</dbReference>
<dbReference type="PANTHER" id="PTHR11070">
    <property type="entry name" value="UVRD / RECB / PCRA DNA HELICASE FAMILY MEMBER"/>
    <property type="match status" value="1"/>
</dbReference>
<keyword evidence="12" id="KW-1185">Reference proteome</keyword>
<dbReference type="GO" id="GO:0031297">
    <property type="term" value="P:replication fork processing"/>
    <property type="evidence" value="ECO:0007669"/>
    <property type="project" value="TreeGrafter"/>
</dbReference>
<evidence type="ECO:0000259" key="10">
    <source>
        <dbReference type="PROSITE" id="PS51198"/>
    </source>
</evidence>
<evidence type="ECO:0000256" key="9">
    <source>
        <dbReference type="PROSITE-ProRule" id="PRU00560"/>
    </source>
</evidence>
<keyword evidence="1 9" id="KW-0547">Nucleotide-binding</keyword>
<dbReference type="InterPro" id="IPR027417">
    <property type="entry name" value="P-loop_NTPase"/>
</dbReference>
<dbReference type="OrthoDB" id="9765670at2"/>
<evidence type="ECO:0000256" key="5">
    <source>
        <dbReference type="ARBA" id="ARBA00023235"/>
    </source>
</evidence>
<evidence type="ECO:0000256" key="2">
    <source>
        <dbReference type="ARBA" id="ARBA00022801"/>
    </source>
</evidence>
<keyword evidence="5" id="KW-0413">Isomerase</keyword>
<dbReference type="AlphaFoldDB" id="A0A3D9L947"/>
<feature type="binding site" evidence="9">
    <location>
        <begin position="21"/>
        <end position="28"/>
    </location>
    <ligand>
        <name>ATP</name>
        <dbReference type="ChEBI" id="CHEBI:30616"/>
    </ligand>
</feature>
<dbReference type="GO" id="GO:0043138">
    <property type="term" value="F:3'-5' DNA helicase activity"/>
    <property type="evidence" value="ECO:0007669"/>
    <property type="project" value="UniProtKB-EC"/>
</dbReference>